<dbReference type="EMBL" id="JABEND010000004">
    <property type="protein sequence ID" value="NNG35849.1"/>
    <property type="molecule type" value="Genomic_DNA"/>
</dbReference>
<feature type="domain" description="Glycoside hydrolase family 42 N-terminal" evidence="11">
    <location>
        <begin position="19"/>
        <end position="387"/>
    </location>
</feature>
<evidence type="ECO:0000256" key="10">
    <source>
        <dbReference type="SAM" id="MobiDB-lite"/>
    </source>
</evidence>
<feature type="active site" description="Proton donor" evidence="7">
    <location>
        <position position="155"/>
    </location>
</feature>
<evidence type="ECO:0000256" key="7">
    <source>
        <dbReference type="PIRSR" id="PIRSR001084-1"/>
    </source>
</evidence>
<organism evidence="14 15">
    <name type="scientific">Nakamurella aerolata</name>
    <dbReference type="NCBI Taxonomy" id="1656892"/>
    <lineage>
        <taxon>Bacteria</taxon>
        <taxon>Bacillati</taxon>
        <taxon>Actinomycetota</taxon>
        <taxon>Actinomycetes</taxon>
        <taxon>Nakamurellales</taxon>
        <taxon>Nakamurellaceae</taxon>
        <taxon>Nakamurella</taxon>
    </lineage>
</organism>
<evidence type="ECO:0000256" key="2">
    <source>
        <dbReference type="ARBA" id="ARBA00005940"/>
    </source>
</evidence>
<sequence length="704" mass="75621">MISGDRPRFDPSSIRFGGDYNPEHWPPGKVAEDVELMQRAGVNLVSLGIFGWAVAEPTPGGYDFGYYRGIMDQLHAGGIGVSLATMTASPPPWLARRFPDSLPELADGTRWWPGARQAYCPSNTDFRDAVRSFVGKLAEALGEHPALQLWHVNNEYGCHLRACYCDRCAAEFRTWLQDRYGDIGGLNEAWTTTFWSQRYSEFAEVLPPRSAPTFANPAQQLDFQRFSSDNLLRLLELEIGELRAATPQLPLTTNFVAVNQALDLWKWTERLDVVSFDSYSDPADPDSFVSAAFDYDVVRSLHAGRPWLLMEQAPSAVNWRQRNAPKPAGKMRAGSWQAVARGADAVMFFQWRASPGGAEKFHSGMVGHSGPGGRVFGEVSALGNELAAHPEPTGLASRADTALLLDWDSWWALELDSHPSADLRLRLLMTDWYAALLRAGVAVDAARPGGPHADRRLLLAPNLYLLRDDDAAELARWVGNGGVLVVGCFSGVVDGNDRIHPGGAPGPLRELVGATVDEWWPLQPGETVPVTFTDAAASTPGTAGTVGAADSGEAGGETSSTASTFTESLVLTEQPGSGGTTTQVLARFGAGELDGQPAVVRRQVGKGWAYYVAARLDAAGVDAVLAHARAAAGVDGLLPTSALPAGVEVVQRGEGDRALLFAVNHTAEPVDLPLPQPATDLLTGRSHAAIVSLGRYGVAMLRRA</sequence>
<name>A0A849A5K9_9ACTN</name>
<dbReference type="InterPro" id="IPR013739">
    <property type="entry name" value="Beta_galactosidase_C"/>
</dbReference>
<keyword evidence="15" id="KW-1185">Reference proteome</keyword>
<evidence type="ECO:0000256" key="1">
    <source>
        <dbReference type="ARBA" id="ARBA00001412"/>
    </source>
</evidence>
<evidence type="ECO:0000313" key="14">
    <source>
        <dbReference type="EMBL" id="NNG35849.1"/>
    </source>
</evidence>
<dbReference type="SUPFAM" id="SSF51445">
    <property type="entry name" value="(Trans)glycosidases"/>
    <property type="match status" value="1"/>
</dbReference>
<evidence type="ECO:0000256" key="5">
    <source>
        <dbReference type="ARBA" id="ARBA00023295"/>
    </source>
</evidence>
<evidence type="ECO:0000313" key="15">
    <source>
        <dbReference type="Proteomes" id="UP000562984"/>
    </source>
</evidence>
<feature type="binding site" evidence="9">
    <location>
        <position position="163"/>
    </location>
    <ligand>
        <name>Zn(2+)</name>
        <dbReference type="ChEBI" id="CHEBI:29105"/>
    </ligand>
</feature>
<dbReference type="Gene3D" id="2.60.40.1180">
    <property type="entry name" value="Golgi alpha-mannosidase II"/>
    <property type="match status" value="1"/>
</dbReference>
<dbReference type="InterPro" id="IPR013738">
    <property type="entry name" value="Beta_galactosidase_Trimer"/>
</dbReference>
<dbReference type="Proteomes" id="UP000562984">
    <property type="component" value="Unassembled WGS sequence"/>
</dbReference>
<feature type="domain" description="Beta-galactosidase trimerisation" evidence="12">
    <location>
        <begin position="399"/>
        <end position="634"/>
    </location>
</feature>
<feature type="domain" description="Beta-galactosidase C-terminal" evidence="13">
    <location>
        <begin position="646"/>
        <end position="703"/>
    </location>
</feature>
<dbReference type="PANTHER" id="PTHR36447:SF1">
    <property type="entry name" value="BETA-GALACTOSIDASE GANA"/>
    <property type="match status" value="1"/>
</dbReference>
<evidence type="ECO:0000256" key="4">
    <source>
        <dbReference type="ARBA" id="ARBA00022801"/>
    </source>
</evidence>
<keyword evidence="4 6" id="KW-0378">Hydrolase</keyword>
<keyword evidence="5 6" id="KW-0326">Glycosidase</keyword>
<feature type="region of interest" description="Disordered" evidence="10">
    <location>
        <begin position="539"/>
        <end position="563"/>
    </location>
</feature>
<keyword evidence="9" id="KW-0862">Zinc</keyword>
<dbReference type="EC" id="3.2.1.23" evidence="3 6"/>
<dbReference type="Pfam" id="PF02449">
    <property type="entry name" value="Glyco_hydro_42"/>
    <property type="match status" value="1"/>
</dbReference>
<feature type="binding site" evidence="9">
    <location>
        <position position="165"/>
    </location>
    <ligand>
        <name>Zn(2+)</name>
        <dbReference type="ChEBI" id="CHEBI:29105"/>
    </ligand>
</feature>
<evidence type="ECO:0000256" key="8">
    <source>
        <dbReference type="PIRSR" id="PIRSR001084-2"/>
    </source>
</evidence>
<feature type="binding site" evidence="9">
    <location>
        <position position="168"/>
    </location>
    <ligand>
        <name>Zn(2+)</name>
        <dbReference type="ChEBI" id="CHEBI:29105"/>
    </ligand>
</feature>
<dbReference type="Gene3D" id="3.40.50.880">
    <property type="match status" value="1"/>
</dbReference>
<dbReference type="GO" id="GO:0004565">
    <property type="term" value="F:beta-galactosidase activity"/>
    <property type="evidence" value="ECO:0007669"/>
    <property type="project" value="UniProtKB-EC"/>
</dbReference>
<keyword evidence="9" id="KW-0479">Metal-binding</keyword>
<dbReference type="InterPro" id="IPR013529">
    <property type="entry name" value="Glyco_hydro_42_N"/>
</dbReference>
<feature type="compositionally biased region" description="Low complexity" evidence="10">
    <location>
        <begin position="547"/>
        <end position="563"/>
    </location>
</feature>
<dbReference type="Pfam" id="PF08533">
    <property type="entry name" value="Glyco_hydro_42C"/>
    <property type="match status" value="1"/>
</dbReference>
<evidence type="ECO:0000259" key="11">
    <source>
        <dbReference type="Pfam" id="PF02449"/>
    </source>
</evidence>
<dbReference type="CDD" id="cd03143">
    <property type="entry name" value="A4_beta-galactosidase_middle_domain"/>
    <property type="match status" value="1"/>
</dbReference>
<proteinExistence type="inferred from homology"/>
<dbReference type="InterPro" id="IPR017853">
    <property type="entry name" value="GH"/>
</dbReference>
<dbReference type="PANTHER" id="PTHR36447">
    <property type="entry name" value="BETA-GALACTOSIDASE GANA"/>
    <property type="match status" value="1"/>
</dbReference>
<dbReference type="PIRSF" id="PIRSF001084">
    <property type="entry name" value="B-galactosidase"/>
    <property type="match status" value="1"/>
</dbReference>
<accession>A0A849A5K9</accession>
<dbReference type="Gene3D" id="3.20.20.80">
    <property type="entry name" value="Glycosidases"/>
    <property type="match status" value="1"/>
</dbReference>
<dbReference type="RefSeq" id="WP_171199542.1">
    <property type="nucleotide sequence ID" value="NZ_JABEND010000004.1"/>
</dbReference>
<dbReference type="InterPro" id="IPR013780">
    <property type="entry name" value="Glyco_hydro_b"/>
</dbReference>
<feature type="binding site" evidence="8">
    <location>
        <position position="154"/>
    </location>
    <ligand>
        <name>substrate</name>
    </ligand>
</feature>
<comment type="caution">
    <text evidence="14">The sequence shown here is derived from an EMBL/GenBank/DDBJ whole genome shotgun (WGS) entry which is preliminary data.</text>
</comment>
<evidence type="ECO:0000259" key="13">
    <source>
        <dbReference type="Pfam" id="PF08533"/>
    </source>
</evidence>
<dbReference type="GO" id="GO:0046872">
    <property type="term" value="F:metal ion binding"/>
    <property type="evidence" value="ECO:0007669"/>
    <property type="project" value="UniProtKB-KW"/>
</dbReference>
<reference evidence="14 15" key="1">
    <citation type="submission" date="2020-05" db="EMBL/GenBank/DDBJ databases">
        <title>Nakamurella sp. DB0629 isolated from air conditioner.</title>
        <authorList>
            <person name="Kim D.H."/>
            <person name="Kim D.-U."/>
        </authorList>
    </citation>
    <scope>NUCLEOTIDE SEQUENCE [LARGE SCALE GENOMIC DNA]</scope>
    <source>
        <strain evidence="14 15">DB0629</strain>
    </source>
</reference>
<dbReference type="InterPro" id="IPR029062">
    <property type="entry name" value="Class_I_gatase-like"/>
</dbReference>
<protein>
    <recommendedName>
        <fullName evidence="3 6">Beta-galactosidase</fullName>
        <shortName evidence="6">Beta-gal</shortName>
        <ecNumber evidence="3 6">3.2.1.23</ecNumber>
    </recommendedName>
</protein>
<dbReference type="GO" id="GO:0006012">
    <property type="term" value="P:galactose metabolic process"/>
    <property type="evidence" value="ECO:0007669"/>
    <property type="project" value="InterPro"/>
</dbReference>
<dbReference type="SUPFAM" id="SSF52317">
    <property type="entry name" value="Class I glutamine amidotransferase-like"/>
    <property type="match status" value="1"/>
</dbReference>
<dbReference type="AlphaFoldDB" id="A0A849A5K9"/>
<evidence type="ECO:0000259" key="12">
    <source>
        <dbReference type="Pfam" id="PF08532"/>
    </source>
</evidence>
<dbReference type="InterPro" id="IPR003476">
    <property type="entry name" value="Glyco_hydro_42"/>
</dbReference>
<feature type="binding site" evidence="8">
    <location>
        <position position="116"/>
    </location>
    <ligand>
        <name>substrate</name>
    </ligand>
</feature>
<feature type="binding site" evidence="9">
    <location>
        <position position="120"/>
    </location>
    <ligand>
        <name>Zn(2+)</name>
        <dbReference type="ChEBI" id="CHEBI:29105"/>
    </ligand>
</feature>
<comment type="catalytic activity">
    <reaction evidence="1 6">
        <text>Hydrolysis of terminal non-reducing beta-D-galactose residues in beta-D-galactosides.</text>
        <dbReference type="EC" id="3.2.1.23"/>
    </reaction>
</comment>
<comment type="similarity">
    <text evidence="2 6">Belongs to the glycosyl hydrolase 42 family.</text>
</comment>
<evidence type="ECO:0000256" key="9">
    <source>
        <dbReference type="PIRSR" id="PIRSR001084-3"/>
    </source>
</evidence>
<dbReference type="Pfam" id="PF08532">
    <property type="entry name" value="Glyco_hydro_42M"/>
    <property type="match status" value="1"/>
</dbReference>
<feature type="binding site" evidence="8">
    <location>
        <position position="319"/>
    </location>
    <ligand>
        <name>substrate</name>
    </ligand>
</feature>
<evidence type="ECO:0000256" key="3">
    <source>
        <dbReference type="ARBA" id="ARBA00012756"/>
    </source>
</evidence>
<gene>
    <name evidence="14" type="ORF">HKD39_09030</name>
</gene>
<evidence type="ECO:0000256" key="6">
    <source>
        <dbReference type="PIRNR" id="PIRNR001084"/>
    </source>
</evidence>
<dbReference type="GO" id="GO:0009341">
    <property type="term" value="C:beta-galactosidase complex"/>
    <property type="evidence" value="ECO:0007669"/>
    <property type="project" value="InterPro"/>
</dbReference>
<feature type="active site" description="Nucleophile" evidence="7">
    <location>
        <position position="311"/>
    </location>
</feature>